<reference evidence="1 2" key="1">
    <citation type="journal article" date="2014" name="Genome Biol. Evol.">
        <title>The genome of the myxosporean Thelohanellus kitauei shows adaptations to nutrient acquisition within its fish host.</title>
        <authorList>
            <person name="Yang Y."/>
            <person name="Xiong J."/>
            <person name="Zhou Z."/>
            <person name="Huo F."/>
            <person name="Miao W."/>
            <person name="Ran C."/>
            <person name="Liu Y."/>
            <person name="Zhang J."/>
            <person name="Feng J."/>
            <person name="Wang M."/>
            <person name="Wang M."/>
            <person name="Wang L."/>
            <person name="Yao B."/>
        </authorList>
    </citation>
    <scope>NUCLEOTIDE SEQUENCE [LARGE SCALE GENOMIC DNA]</scope>
    <source>
        <strain evidence="1">Wuqing</strain>
    </source>
</reference>
<evidence type="ECO:0000313" key="1">
    <source>
        <dbReference type="EMBL" id="KII73647.1"/>
    </source>
</evidence>
<gene>
    <name evidence="1" type="ORF">RF11_09899</name>
</gene>
<sequence>MKSNIIHYKVCLCNLSCSNDFKYLKEIFRKTFDVICPFNYFEIYHALTRYCADNRIFSRPLSQNDSCGSNSRELSTIPTYPIYFKACFVEEKTFSLSGSIHSKLMYILRIVTAFLELAGGLLM</sequence>
<proteinExistence type="predicted"/>
<accession>A0A0C2NI25</accession>
<protein>
    <submittedName>
        <fullName evidence="1">Uncharacterized protein</fullName>
    </submittedName>
</protein>
<dbReference type="EMBL" id="JWZT01000737">
    <property type="protein sequence ID" value="KII73647.1"/>
    <property type="molecule type" value="Genomic_DNA"/>
</dbReference>
<name>A0A0C2NI25_THEKT</name>
<evidence type="ECO:0000313" key="2">
    <source>
        <dbReference type="Proteomes" id="UP000031668"/>
    </source>
</evidence>
<dbReference type="AlphaFoldDB" id="A0A0C2NI25"/>
<organism evidence="1 2">
    <name type="scientific">Thelohanellus kitauei</name>
    <name type="common">Myxosporean</name>
    <dbReference type="NCBI Taxonomy" id="669202"/>
    <lineage>
        <taxon>Eukaryota</taxon>
        <taxon>Metazoa</taxon>
        <taxon>Cnidaria</taxon>
        <taxon>Myxozoa</taxon>
        <taxon>Myxosporea</taxon>
        <taxon>Bivalvulida</taxon>
        <taxon>Platysporina</taxon>
        <taxon>Myxobolidae</taxon>
        <taxon>Thelohanellus</taxon>
    </lineage>
</organism>
<comment type="caution">
    <text evidence="1">The sequence shown here is derived from an EMBL/GenBank/DDBJ whole genome shotgun (WGS) entry which is preliminary data.</text>
</comment>
<keyword evidence="2" id="KW-1185">Reference proteome</keyword>
<dbReference type="Proteomes" id="UP000031668">
    <property type="component" value="Unassembled WGS sequence"/>
</dbReference>